<sequence>MQCSAVCPGTPCYPCLTPPLPYPPCLPSLLCPLSLILPHQTQNSTQPTQHRSSLPVSLSSCLLHSPQRDSTSRRGLAEAAKSRCGIHTHTHSLFYMSIVVTSPCAFVLLCSCARICPRSLHRRRACVRAGERAGVSSLARPASLCNANTLGPQS</sequence>
<keyword evidence="1" id="KW-1133">Transmembrane helix</keyword>
<reference evidence="2 3" key="1">
    <citation type="journal article" date="2018" name="Mol. Biol. Evol.">
        <title>Broad Genomic Sampling Reveals a Smut Pathogenic Ancestry of the Fungal Clade Ustilaginomycotina.</title>
        <authorList>
            <person name="Kijpornyongpan T."/>
            <person name="Mondo S.J."/>
            <person name="Barry K."/>
            <person name="Sandor L."/>
            <person name="Lee J."/>
            <person name="Lipzen A."/>
            <person name="Pangilinan J."/>
            <person name="LaButti K."/>
            <person name="Hainaut M."/>
            <person name="Henrissat B."/>
            <person name="Grigoriev I.V."/>
            <person name="Spatafora J.W."/>
            <person name="Aime M.C."/>
        </authorList>
    </citation>
    <scope>NUCLEOTIDE SEQUENCE [LARGE SCALE GENOMIC DNA]</scope>
    <source>
        <strain evidence="2 3">MCA 4718</strain>
    </source>
</reference>
<dbReference type="EMBL" id="KZ819330">
    <property type="protein sequence ID" value="PWN19815.1"/>
    <property type="molecule type" value="Genomic_DNA"/>
</dbReference>
<gene>
    <name evidence="2" type="ORF">BCV69DRAFT_33258</name>
</gene>
<evidence type="ECO:0000256" key="1">
    <source>
        <dbReference type="SAM" id="Phobius"/>
    </source>
</evidence>
<evidence type="ECO:0000313" key="2">
    <source>
        <dbReference type="EMBL" id="PWN19815.1"/>
    </source>
</evidence>
<evidence type="ECO:0000313" key="3">
    <source>
        <dbReference type="Proteomes" id="UP000245942"/>
    </source>
</evidence>
<keyword evidence="1" id="KW-0472">Membrane</keyword>
<organism evidence="2 3">
    <name type="scientific">Pseudomicrostroma glucosiphilum</name>
    <dbReference type="NCBI Taxonomy" id="1684307"/>
    <lineage>
        <taxon>Eukaryota</taxon>
        <taxon>Fungi</taxon>
        <taxon>Dikarya</taxon>
        <taxon>Basidiomycota</taxon>
        <taxon>Ustilaginomycotina</taxon>
        <taxon>Exobasidiomycetes</taxon>
        <taxon>Microstromatales</taxon>
        <taxon>Microstromatales incertae sedis</taxon>
        <taxon>Pseudomicrostroma</taxon>
    </lineage>
</organism>
<keyword evidence="1" id="KW-0812">Transmembrane</keyword>
<name>A0A316U9X8_9BASI</name>
<dbReference type="RefSeq" id="XP_025346975.1">
    <property type="nucleotide sequence ID" value="XM_025495209.1"/>
</dbReference>
<keyword evidence="3" id="KW-1185">Reference proteome</keyword>
<dbReference type="AlphaFoldDB" id="A0A316U9X8"/>
<dbReference type="GeneID" id="37016943"/>
<dbReference type="Proteomes" id="UP000245942">
    <property type="component" value="Unassembled WGS sequence"/>
</dbReference>
<accession>A0A316U9X8</accession>
<feature type="transmembrane region" description="Helical" evidence="1">
    <location>
        <begin position="93"/>
        <end position="115"/>
    </location>
</feature>
<proteinExistence type="predicted"/>
<protein>
    <submittedName>
        <fullName evidence="2">Uncharacterized protein</fullName>
    </submittedName>
</protein>